<dbReference type="AlphaFoldDB" id="A0A1X2HZ81"/>
<sequence>MIILAASAILVFPAKDSLQMLLSSKTNSETSWIDQNDTSGWHETTVFSTTAILCSHSCCHRLLYMLYNCHIF</sequence>
<accession>A0A1X2HZ81</accession>
<proteinExistence type="predicted"/>
<protein>
    <submittedName>
        <fullName evidence="1">Uncharacterized protein</fullName>
    </submittedName>
</protein>
<comment type="caution">
    <text evidence="1">The sequence shown here is derived from an EMBL/GenBank/DDBJ whole genome shotgun (WGS) entry which is preliminary data.</text>
</comment>
<evidence type="ECO:0000313" key="1">
    <source>
        <dbReference type="EMBL" id="ORZ05813.1"/>
    </source>
</evidence>
<dbReference type="Proteomes" id="UP000193560">
    <property type="component" value="Unassembled WGS sequence"/>
</dbReference>
<organism evidence="1 2">
    <name type="scientific">Absidia repens</name>
    <dbReference type="NCBI Taxonomy" id="90262"/>
    <lineage>
        <taxon>Eukaryota</taxon>
        <taxon>Fungi</taxon>
        <taxon>Fungi incertae sedis</taxon>
        <taxon>Mucoromycota</taxon>
        <taxon>Mucoromycotina</taxon>
        <taxon>Mucoromycetes</taxon>
        <taxon>Mucorales</taxon>
        <taxon>Cunninghamellaceae</taxon>
        <taxon>Absidia</taxon>
    </lineage>
</organism>
<dbReference type="EMBL" id="MCGE01000042">
    <property type="protein sequence ID" value="ORZ05813.1"/>
    <property type="molecule type" value="Genomic_DNA"/>
</dbReference>
<gene>
    <name evidence="1" type="ORF">BCR42DRAFT_427815</name>
</gene>
<name>A0A1X2HZ81_9FUNG</name>
<reference evidence="1 2" key="1">
    <citation type="submission" date="2016-07" db="EMBL/GenBank/DDBJ databases">
        <title>Pervasive Adenine N6-methylation of Active Genes in Fungi.</title>
        <authorList>
            <consortium name="DOE Joint Genome Institute"/>
            <person name="Mondo S.J."/>
            <person name="Dannebaum R.O."/>
            <person name="Kuo R.C."/>
            <person name="Labutti K."/>
            <person name="Haridas S."/>
            <person name="Kuo A."/>
            <person name="Salamov A."/>
            <person name="Ahrendt S.R."/>
            <person name="Lipzen A."/>
            <person name="Sullivan W."/>
            <person name="Andreopoulos W.B."/>
            <person name="Clum A."/>
            <person name="Lindquist E."/>
            <person name="Daum C."/>
            <person name="Ramamoorthy G.K."/>
            <person name="Gryganskyi A."/>
            <person name="Culley D."/>
            <person name="Magnuson J.K."/>
            <person name="James T.Y."/>
            <person name="O'Malley M.A."/>
            <person name="Stajich J.E."/>
            <person name="Spatafora J.W."/>
            <person name="Visel A."/>
            <person name="Grigoriev I.V."/>
        </authorList>
    </citation>
    <scope>NUCLEOTIDE SEQUENCE [LARGE SCALE GENOMIC DNA]</scope>
    <source>
        <strain evidence="1 2">NRRL 1336</strain>
    </source>
</reference>
<keyword evidence="2" id="KW-1185">Reference proteome</keyword>
<evidence type="ECO:0000313" key="2">
    <source>
        <dbReference type="Proteomes" id="UP000193560"/>
    </source>
</evidence>